<feature type="domain" description="N-acetyltransferase" evidence="3">
    <location>
        <begin position="1"/>
        <end position="154"/>
    </location>
</feature>
<dbReference type="AlphaFoldDB" id="A0A0R2ABN1"/>
<keyword evidence="1 4" id="KW-0808">Transferase</keyword>
<reference evidence="4 5" key="1">
    <citation type="journal article" date="2015" name="Genome Announc.">
        <title>Expanding the biotechnology potential of lactobacilli through comparative genomics of 213 strains and associated genera.</title>
        <authorList>
            <person name="Sun Z."/>
            <person name="Harris H.M."/>
            <person name="McCann A."/>
            <person name="Guo C."/>
            <person name="Argimon S."/>
            <person name="Zhang W."/>
            <person name="Yang X."/>
            <person name="Jeffery I.B."/>
            <person name="Cooney J.C."/>
            <person name="Kagawa T.F."/>
            <person name="Liu W."/>
            <person name="Song Y."/>
            <person name="Salvetti E."/>
            <person name="Wrobel A."/>
            <person name="Rasinkangas P."/>
            <person name="Parkhill J."/>
            <person name="Rea M.C."/>
            <person name="O'Sullivan O."/>
            <person name="Ritari J."/>
            <person name="Douillard F.P."/>
            <person name="Paul Ross R."/>
            <person name="Yang R."/>
            <person name="Briner A.E."/>
            <person name="Felis G.E."/>
            <person name="de Vos W.M."/>
            <person name="Barrangou R."/>
            <person name="Klaenhammer T.R."/>
            <person name="Caufield P.W."/>
            <person name="Cui Y."/>
            <person name="Zhang H."/>
            <person name="O'Toole P.W."/>
        </authorList>
    </citation>
    <scope>NUCLEOTIDE SEQUENCE [LARGE SCALE GENOMIC DNA]</scope>
    <source>
        <strain evidence="4 5">DSM 20509</strain>
    </source>
</reference>
<dbReference type="Proteomes" id="UP000051008">
    <property type="component" value="Unassembled WGS sequence"/>
</dbReference>
<comment type="caution">
    <text evidence="4">The sequence shown here is derived from an EMBL/GenBank/DDBJ whole genome shotgun (WGS) entry which is preliminary data.</text>
</comment>
<sequence>MMIRQIKPSDNPVLAQIIRASLEEAKLALPGTAYFDASLDNLSEFYLAKPGRCYFVLEEEGQVLGGAGVAEFDSANKIAELQKLYLTTEARGQGLSKLLLGKCEQFAQTAGYHKLYLESHRNLQVALQLYERMGYQSCQGLAGSEHSLMDRFFVKEFSRK</sequence>
<evidence type="ECO:0000313" key="5">
    <source>
        <dbReference type="Proteomes" id="UP000051008"/>
    </source>
</evidence>
<dbReference type="Pfam" id="PF00583">
    <property type="entry name" value="Acetyltransf_1"/>
    <property type="match status" value="1"/>
</dbReference>
<proteinExistence type="predicted"/>
<name>A0A0R2ABN1_9LACO</name>
<dbReference type="EMBL" id="AYYP01000024">
    <property type="protein sequence ID" value="KRM64833.1"/>
    <property type="molecule type" value="Genomic_DNA"/>
</dbReference>
<organism evidence="4 5">
    <name type="scientific">Ligilactobacillus agilis DSM 20509</name>
    <dbReference type="NCBI Taxonomy" id="1423718"/>
    <lineage>
        <taxon>Bacteria</taxon>
        <taxon>Bacillati</taxon>
        <taxon>Bacillota</taxon>
        <taxon>Bacilli</taxon>
        <taxon>Lactobacillales</taxon>
        <taxon>Lactobacillaceae</taxon>
        <taxon>Ligilactobacillus</taxon>
    </lineage>
</organism>
<dbReference type="RefSeq" id="WP_056976543.1">
    <property type="nucleotide sequence ID" value="NZ_AYYP01000024.1"/>
</dbReference>
<dbReference type="InterPro" id="IPR000182">
    <property type="entry name" value="GNAT_dom"/>
</dbReference>
<dbReference type="InterPro" id="IPR050832">
    <property type="entry name" value="Bact_Acetyltransf"/>
</dbReference>
<evidence type="ECO:0000259" key="3">
    <source>
        <dbReference type="PROSITE" id="PS51186"/>
    </source>
</evidence>
<dbReference type="CDD" id="cd04301">
    <property type="entry name" value="NAT_SF"/>
    <property type="match status" value="1"/>
</dbReference>
<dbReference type="PANTHER" id="PTHR43877">
    <property type="entry name" value="AMINOALKYLPHOSPHONATE N-ACETYLTRANSFERASE-RELATED-RELATED"/>
    <property type="match status" value="1"/>
</dbReference>
<gene>
    <name evidence="4" type="ORF">FC14_GL001674</name>
</gene>
<dbReference type="InterPro" id="IPR016181">
    <property type="entry name" value="Acyl_CoA_acyltransferase"/>
</dbReference>
<keyword evidence="2" id="KW-0012">Acyltransferase</keyword>
<accession>A0A0R2ABN1</accession>
<dbReference type="GO" id="GO:0016747">
    <property type="term" value="F:acyltransferase activity, transferring groups other than amino-acyl groups"/>
    <property type="evidence" value="ECO:0007669"/>
    <property type="project" value="InterPro"/>
</dbReference>
<dbReference type="SUPFAM" id="SSF55729">
    <property type="entry name" value="Acyl-CoA N-acyltransferases (Nat)"/>
    <property type="match status" value="1"/>
</dbReference>
<evidence type="ECO:0000256" key="2">
    <source>
        <dbReference type="ARBA" id="ARBA00023315"/>
    </source>
</evidence>
<evidence type="ECO:0000313" key="4">
    <source>
        <dbReference type="EMBL" id="KRM64833.1"/>
    </source>
</evidence>
<dbReference type="PANTHER" id="PTHR43877:SF2">
    <property type="entry name" value="AMINOALKYLPHOSPHONATE N-ACETYLTRANSFERASE-RELATED"/>
    <property type="match status" value="1"/>
</dbReference>
<dbReference type="PROSITE" id="PS51186">
    <property type="entry name" value="GNAT"/>
    <property type="match status" value="1"/>
</dbReference>
<keyword evidence="5" id="KW-1185">Reference proteome</keyword>
<dbReference type="PATRIC" id="fig|1423718.3.peg.1738"/>
<dbReference type="OrthoDB" id="5419426at2"/>
<evidence type="ECO:0000256" key="1">
    <source>
        <dbReference type="ARBA" id="ARBA00022679"/>
    </source>
</evidence>
<dbReference type="Gene3D" id="3.40.630.30">
    <property type="match status" value="1"/>
</dbReference>
<protein>
    <submittedName>
        <fullName evidence="4">GNAT family acetyltransferase</fullName>
    </submittedName>
</protein>